<dbReference type="Proteomes" id="UP000219993">
    <property type="component" value="Chromosome"/>
</dbReference>
<name>A0A291P8I1_9GAMM</name>
<dbReference type="InterPro" id="IPR012347">
    <property type="entry name" value="Ferritin-like"/>
</dbReference>
<accession>A0A291P8I1</accession>
<proteinExistence type="predicted"/>
<dbReference type="RefSeq" id="WP_227644447.1">
    <property type="nucleotide sequence ID" value="NZ_BAAADT010000004.1"/>
</dbReference>
<evidence type="ECO:0008006" key="3">
    <source>
        <dbReference type="Google" id="ProtNLM"/>
    </source>
</evidence>
<dbReference type="Gene3D" id="1.20.1260.10">
    <property type="match status" value="1"/>
</dbReference>
<gene>
    <name evidence="1" type="ORF">BEI_2190</name>
</gene>
<dbReference type="KEGG" id="hbe:BEI_2190"/>
<keyword evidence="2" id="KW-1185">Reference proteome</keyword>
<reference evidence="1 2" key="1">
    <citation type="journal article" date="2017" name="Sci. Rep.">
        <title>Revealing the Saline Adaptation Strategies of the Halophilic Bacterium Halomonas beimenensis through High-throughput Omics and Transposon Mutagenesis Approaches.</title>
        <authorList>
            <person name="Chen Y.H."/>
            <person name="Lin S.S."/>
            <person name="Shyu Y.T."/>
        </authorList>
    </citation>
    <scope>NUCLEOTIDE SEQUENCE [LARGE SCALE GENOMIC DNA]</scope>
    <source>
        <strain evidence="1 2">NTU-111</strain>
    </source>
</reference>
<evidence type="ECO:0000313" key="1">
    <source>
        <dbReference type="EMBL" id="ATJ83177.1"/>
    </source>
</evidence>
<protein>
    <recommendedName>
        <fullName evidence="3">2-hydroxyacyl-CoA dehydratase</fullName>
    </recommendedName>
</protein>
<organism evidence="1 2">
    <name type="scientific">Halomonas beimenensis</name>
    <dbReference type="NCBI Taxonomy" id="475662"/>
    <lineage>
        <taxon>Bacteria</taxon>
        <taxon>Pseudomonadati</taxon>
        <taxon>Pseudomonadota</taxon>
        <taxon>Gammaproteobacteria</taxon>
        <taxon>Oceanospirillales</taxon>
        <taxon>Halomonadaceae</taxon>
        <taxon>Halomonas</taxon>
    </lineage>
</organism>
<sequence>MRYHQVRELVRWAADYHGRLEEAYTRLAEGDVGARVRLALEYLADHERRMKRELEAYFHDGSDHRPVLDTWFDDPNDFPHLPVLERLPEALEGDGVQALLSTALTMHRTLQDLYRHRAERAVGREEQEFFEALMGAEDDEVRRLARDIQRLEDY</sequence>
<dbReference type="AlphaFoldDB" id="A0A291P8I1"/>
<evidence type="ECO:0000313" key="2">
    <source>
        <dbReference type="Proteomes" id="UP000219993"/>
    </source>
</evidence>
<dbReference type="EMBL" id="CP021435">
    <property type="protein sequence ID" value="ATJ83177.1"/>
    <property type="molecule type" value="Genomic_DNA"/>
</dbReference>